<evidence type="ECO:0000313" key="1">
    <source>
        <dbReference type="EMBL" id="GIZ01153.1"/>
    </source>
</evidence>
<proteinExistence type="predicted"/>
<dbReference type="EMBL" id="BPLR01018635">
    <property type="protein sequence ID" value="GIZ01153.1"/>
    <property type="molecule type" value="Genomic_DNA"/>
</dbReference>
<gene>
    <name evidence="1" type="ORF">CEXT_87531</name>
</gene>
<reference evidence="1 2" key="1">
    <citation type="submission" date="2021-06" db="EMBL/GenBank/DDBJ databases">
        <title>Caerostris extrusa draft genome.</title>
        <authorList>
            <person name="Kono N."/>
            <person name="Arakawa K."/>
        </authorList>
    </citation>
    <scope>NUCLEOTIDE SEQUENCE [LARGE SCALE GENOMIC DNA]</scope>
</reference>
<comment type="caution">
    <text evidence="1">The sequence shown here is derived from an EMBL/GenBank/DDBJ whole genome shotgun (WGS) entry which is preliminary data.</text>
</comment>
<organism evidence="1 2">
    <name type="scientific">Caerostris extrusa</name>
    <name type="common">Bark spider</name>
    <name type="synonym">Caerostris bankana</name>
    <dbReference type="NCBI Taxonomy" id="172846"/>
    <lineage>
        <taxon>Eukaryota</taxon>
        <taxon>Metazoa</taxon>
        <taxon>Ecdysozoa</taxon>
        <taxon>Arthropoda</taxon>
        <taxon>Chelicerata</taxon>
        <taxon>Arachnida</taxon>
        <taxon>Araneae</taxon>
        <taxon>Araneomorphae</taxon>
        <taxon>Entelegynae</taxon>
        <taxon>Araneoidea</taxon>
        <taxon>Araneidae</taxon>
        <taxon>Caerostris</taxon>
    </lineage>
</organism>
<protein>
    <submittedName>
        <fullName evidence="1">Uncharacterized protein</fullName>
    </submittedName>
</protein>
<accession>A0AAV4Y195</accession>
<sequence length="72" mass="8129">MESFRFSTGSSPPSTKLIETEEEKKHHGLSQCHYFDAKITPECTMLGKKIKDNQVTELVMVIVVGKCKRDVS</sequence>
<keyword evidence="2" id="KW-1185">Reference proteome</keyword>
<dbReference type="Proteomes" id="UP001054945">
    <property type="component" value="Unassembled WGS sequence"/>
</dbReference>
<dbReference type="AlphaFoldDB" id="A0AAV4Y195"/>
<evidence type="ECO:0000313" key="2">
    <source>
        <dbReference type="Proteomes" id="UP001054945"/>
    </source>
</evidence>
<name>A0AAV4Y195_CAEEX</name>